<feature type="compositionally biased region" description="Polar residues" evidence="15">
    <location>
        <begin position="274"/>
        <end position="290"/>
    </location>
</feature>
<dbReference type="GO" id="GO:0003964">
    <property type="term" value="F:RNA-directed DNA polymerase activity"/>
    <property type="evidence" value="ECO:0007669"/>
    <property type="project" value="UniProtKB-KW"/>
</dbReference>
<protein>
    <recommendedName>
        <fullName evidence="16">Integrase catalytic domain-containing protein</fullName>
    </recommendedName>
</protein>
<evidence type="ECO:0000256" key="5">
    <source>
        <dbReference type="ARBA" id="ARBA00022723"/>
    </source>
</evidence>
<dbReference type="FunFam" id="3.30.420.10:FF:000032">
    <property type="entry name" value="Retrovirus-related Pol polyprotein from transposon 297-like Protein"/>
    <property type="match status" value="1"/>
</dbReference>
<keyword evidence="2" id="KW-0808">Transferase</keyword>
<dbReference type="Proteomes" id="UP000435112">
    <property type="component" value="Unassembled WGS sequence"/>
</dbReference>
<dbReference type="GO" id="GO:0006310">
    <property type="term" value="P:DNA recombination"/>
    <property type="evidence" value="ECO:0007669"/>
    <property type="project" value="UniProtKB-KW"/>
</dbReference>
<dbReference type="SUPFAM" id="SSF56672">
    <property type="entry name" value="DNA/RNA polymerases"/>
    <property type="match status" value="1"/>
</dbReference>
<dbReference type="InterPro" id="IPR056924">
    <property type="entry name" value="SH3_Tf2-1"/>
</dbReference>
<dbReference type="InterPro" id="IPR001584">
    <property type="entry name" value="Integrase_cat-core"/>
</dbReference>
<dbReference type="InterPro" id="IPR012337">
    <property type="entry name" value="RNaseH-like_sf"/>
</dbReference>
<evidence type="ECO:0000313" key="19">
    <source>
        <dbReference type="Proteomes" id="UP000434957"/>
    </source>
</evidence>
<dbReference type="GO" id="GO:0004519">
    <property type="term" value="F:endonuclease activity"/>
    <property type="evidence" value="ECO:0007669"/>
    <property type="project" value="UniProtKB-KW"/>
</dbReference>
<evidence type="ECO:0000256" key="11">
    <source>
        <dbReference type="ARBA" id="ARBA00022918"/>
    </source>
</evidence>
<dbReference type="InterPro" id="IPR036397">
    <property type="entry name" value="RNaseH_sf"/>
</dbReference>
<evidence type="ECO:0000313" key="20">
    <source>
        <dbReference type="Proteomes" id="UP000435112"/>
    </source>
</evidence>
<gene>
    <name evidence="17" type="ORF">PR002_g5620</name>
    <name evidence="18" type="ORF">PR003_g5321</name>
</gene>
<keyword evidence="5" id="KW-0479">Metal-binding</keyword>
<keyword evidence="14" id="KW-0233">DNA recombination</keyword>
<keyword evidence="9" id="KW-0460">Magnesium</keyword>
<dbReference type="GO" id="GO:0015074">
    <property type="term" value="P:DNA integration"/>
    <property type="evidence" value="ECO:0007669"/>
    <property type="project" value="UniProtKB-KW"/>
</dbReference>
<keyword evidence="6" id="KW-0064">Aspartyl protease</keyword>
<comment type="caution">
    <text evidence="18">The sequence shown here is derived from an EMBL/GenBank/DDBJ whole genome shotgun (WGS) entry which is preliminary data.</text>
</comment>
<dbReference type="FunFam" id="1.10.340.70:FF:000001">
    <property type="entry name" value="Retrovirus-related Pol polyprotein from transposon gypsy-like Protein"/>
    <property type="match status" value="1"/>
</dbReference>
<dbReference type="Pfam" id="PF24626">
    <property type="entry name" value="SH3_Tf2-1"/>
    <property type="match status" value="1"/>
</dbReference>
<evidence type="ECO:0000313" key="17">
    <source>
        <dbReference type="EMBL" id="KAE9039203.1"/>
    </source>
</evidence>
<dbReference type="InterPro" id="IPR043502">
    <property type="entry name" value="DNA/RNA_pol_sf"/>
</dbReference>
<keyword evidence="13" id="KW-0238">DNA-binding</keyword>
<evidence type="ECO:0000256" key="1">
    <source>
        <dbReference type="ARBA" id="ARBA00022670"/>
    </source>
</evidence>
<dbReference type="Pfam" id="PF17921">
    <property type="entry name" value="Integrase_H2C2"/>
    <property type="match status" value="1"/>
</dbReference>
<dbReference type="EMBL" id="QXFU01000241">
    <property type="protein sequence ID" value="KAE9039203.1"/>
    <property type="molecule type" value="Genomic_DNA"/>
</dbReference>
<dbReference type="Gene3D" id="3.30.420.10">
    <property type="entry name" value="Ribonuclease H-like superfamily/Ribonuclease H"/>
    <property type="match status" value="1"/>
</dbReference>
<evidence type="ECO:0000256" key="3">
    <source>
        <dbReference type="ARBA" id="ARBA00022695"/>
    </source>
</evidence>
<proteinExistence type="predicted"/>
<dbReference type="FunFam" id="3.30.70.270:FF:000063">
    <property type="entry name" value="Zinc knuckle domaincontaining protein"/>
    <property type="match status" value="1"/>
</dbReference>
<dbReference type="PANTHER" id="PTHR37984">
    <property type="entry name" value="PROTEIN CBG26694"/>
    <property type="match status" value="1"/>
</dbReference>
<evidence type="ECO:0000256" key="7">
    <source>
        <dbReference type="ARBA" id="ARBA00022759"/>
    </source>
</evidence>
<dbReference type="CDD" id="cd09274">
    <property type="entry name" value="RNase_HI_RT_Ty3"/>
    <property type="match status" value="1"/>
</dbReference>
<keyword evidence="1" id="KW-0645">Protease</keyword>
<dbReference type="EMBL" id="QXFT01000219">
    <property type="protein sequence ID" value="KAE9350533.1"/>
    <property type="molecule type" value="Genomic_DNA"/>
</dbReference>
<dbReference type="InterPro" id="IPR041588">
    <property type="entry name" value="Integrase_H2C2"/>
</dbReference>
<dbReference type="InterPro" id="IPR041373">
    <property type="entry name" value="RT_RNaseH"/>
</dbReference>
<dbReference type="PANTHER" id="PTHR37984:SF5">
    <property type="entry name" value="PROTEIN NYNRIN-LIKE"/>
    <property type="match status" value="1"/>
</dbReference>
<dbReference type="PROSITE" id="PS50994">
    <property type="entry name" value="INTEGRASE"/>
    <property type="match status" value="1"/>
</dbReference>
<dbReference type="AlphaFoldDB" id="A0A6A4G4S7"/>
<evidence type="ECO:0000256" key="4">
    <source>
        <dbReference type="ARBA" id="ARBA00022722"/>
    </source>
</evidence>
<reference evidence="18 19" key="1">
    <citation type="submission" date="2018-08" db="EMBL/GenBank/DDBJ databases">
        <title>Genomic investigation of the strawberry pathogen Phytophthora fragariae indicates pathogenicity is determined by transcriptional variation in three key races.</title>
        <authorList>
            <person name="Adams T.M."/>
            <person name="Armitage A.D."/>
            <person name="Sobczyk M.K."/>
            <person name="Bates H.J."/>
            <person name="Dunwell J.M."/>
            <person name="Nellist C.F."/>
            <person name="Harrison R.J."/>
        </authorList>
    </citation>
    <scope>NUCLEOTIDE SEQUENCE [LARGE SCALE GENOMIC DNA]</scope>
    <source>
        <strain evidence="17 20">SCRP324</strain>
        <strain evidence="18 19">SCRP333</strain>
    </source>
</reference>
<evidence type="ECO:0000256" key="14">
    <source>
        <dbReference type="ARBA" id="ARBA00023172"/>
    </source>
</evidence>
<evidence type="ECO:0000256" key="10">
    <source>
        <dbReference type="ARBA" id="ARBA00022908"/>
    </source>
</evidence>
<dbReference type="Gene3D" id="3.10.20.370">
    <property type="match status" value="1"/>
</dbReference>
<evidence type="ECO:0000256" key="12">
    <source>
        <dbReference type="ARBA" id="ARBA00022932"/>
    </source>
</evidence>
<evidence type="ECO:0000313" key="18">
    <source>
        <dbReference type="EMBL" id="KAE9350533.1"/>
    </source>
</evidence>
<evidence type="ECO:0000259" key="16">
    <source>
        <dbReference type="PROSITE" id="PS50994"/>
    </source>
</evidence>
<keyword evidence="7" id="KW-0255">Endonuclease</keyword>
<dbReference type="GO" id="GO:0004190">
    <property type="term" value="F:aspartic-type endopeptidase activity"/>
    <property type="evidence" value="ECO:0007669"/>
    <property type="project" value="UniProtKB-KW"/>
</dbReference>
<keyword evidence="19" id="KW-1185">Reference proteome</keyword>
<dbReference type="Gene3D" id="3.30.70.270">
    <property type="match status" value="1"/>
</dbReference>
<dbReference type="GO" id="GO:0046872">
    <property type="term" value="F:metal ion binding"/>
    <property type="evidence" value="ECO:0007669"/>
    <property type="project" value="UniProtKB-KW"/>
</dbReference>
<dbReference type="Pfam" id="PF00665">
    <property type="entry name" value="rve"/>
    <property type="match status" value="1"/>
</dbReference>
<organism evidence="18 19">
    <name type="scientific">Phytophthora rubi</name>
    <dbReference type="NCBI Taxonomy" id="129364"/>
    <lineage>
        <taxon>Eukaryota</taxon>
        <taxon>Sar</taxon>
        <taxon>Stramenopiles</taxon>
        <taxon>Oomycota</taxon>
        <taxon>Peronosporomycetes</taxon>
        <taxon>Peronosporales</taxon>
        <taxon>Peronosporaceae</taxon>
        <taxon>Phytophthora</taxon>
    </lineage>
</organism>
<dbReference type="GO" id="GO:0003887">
    <property type="term" value="F:DNA-directed DNA polymerase activity"/>
    <property type="evidence" value="ECO:0007669"/>
    <property type="project" value="UniProtKB-KW"/>
</dbReference>
<evidence type="ECO:0000256" key="9">
    <source>
        <dbReference type="ARBA" id="ARBA00022842"/>
    </source>
</evidence>
<dbReference type="GO" id="GO:0003677">
    <property type="term" value="F:DNA binding"/>
    <property type="evidence" value="ECO:0007669"/>
    <property type="project" value="UniProtKB-KW"/>
</dbReference>
<evidence type="ECO:0000256" key="2">
    <source>
        <dbReference type="ARBA" id="ARBA00022679"/>
    </source>
</evidence>
<evidence type="ECO:0000256" key="15">
    <source>
        <dbReference type="SAM" id="MobiDB-lite"/>
    </source>
</evidence>
<dbReference type="GO" id="GO:0006508">
    <property type="term" value="P:proteolysis"/>
    <property type="evidence" value="ECO:0007669"/>
    <property type="project" value="UniProtKB-KW"/>
</dbReference>
<dbReference type="InterPro" id="IPR050951">
    <property type="entry name" value="Retrovirus_Pol_polyprotein"/>
</dbReference>
<dbReference type="FunFam" id="3.10.20.370:FF:000001">
    <property type="entry name" value="Retrovirus-related Pol polyprotein from transposon 17.6-like protein"/>
    <property type="match status" value="1"/>
</dbReference>
<keyword evidence="11" id="KW-0695">RNA-directed DNA polymerase</keyword>
<name>A0A6A4G4S7_9STRA</name>
<sequence length="881" mass="100212">MNVKRPHDLHTVRAFLGLTSYFRRYIPGYAGISAPIERLKLKGAAFVWTDDCEAAFMQLKRKLIEPPILVYPDFSKRFKLYVDSSKQAVGACLMQTVDGRDRVVAYASKLRVGSEKNWINKQDGTSEIECWGIVWATRKFRCYLDRQEFDLFTDHKALTWVFDAGNRTNNAKLARWAMELSQLRFKVFHKAGTAMGHVDGLSRFHYTTVNALAWRDLLNAEEDDEEDRLVQVEEEGTVVSVPTTAEPRNDFSGNAEITPAPGLLEVEESGARLYQSQDDSAPHSPESQRTAVEEDDTEGEADSPQAGSSLDEFGLDKFRFVEEQKRTPWIMAMVAFLEAGALPLDAQLRVRVLQMAPHFVIRNGVLMRLVHLRARAGPARTISVPVIPLQFIETVLHYCHSDLFSAHAGLTKTIDRVRKHAYWHGWKKDAKEYVRACTTCGSGNGYRPWKNGLMQRMPVQELSGPFSLLVVDAIGPLVTTPRGNKYILNFVDYFTRWVEAFPVKALDTLTFVQIMVDEVLSRHGVPERLLSDRGPNFISSLAQSFYQTLGIKKVFGAAYHPQTQGLVERFNGTLLGMLRIYVGEAQTDWDLYLPRVLFAYRTSYHEALGDSPFFSLYGRDPVLPLDLAFLNTNEDWKSNEVAAYRRKLFLSLRDSRRMVERQLLKAQDRHGRRMEGQAAVKFGEGDAVWVYQYFRARRSERRTKKLAFSWHGPYRVVGQVGENAYRVAIPSHPDRVVTVNVNRLKRFQGRWSRPFPNEVPEGVQSTPGVDDQGPLSEEDLPPTSFVERLSIGGEETAFSGVSNPVVDVLAKRVYNREEQYLVLTAAYEVCWRPTASLLPTYKVLVDAFEDERRKDQGLPELRRSARLAEANLAADKDELLF</sequence>
<keyword evidence="10" id="KW-0229">DNA integration</keyword>
<accession>A0A6A4G4S7</accession>
<evidence type="ECO:0000256" key="6">
    <source>
        <dbReference type="ARBA" id="ARBA00022750"/>
    </source>
</evidence>
<keyword evidence="4" id="KW-0540">Nuclease</keyword>
<keyword evidence="12" id="KW-0239">DNA-directed DNA polymerase</keyword>
<dbReference type="Proteomes" id="UP000434957">
    <property type="component" value="Unassembled WGS sequence"/>
</dbReference>
<feature type="domain" description="Integrase catalytic" evidence="16">
    <location>
        <begin position="461"/>
        <end position="620"/>
    </location>
</feature>
<keyword evidence="3" id="KW-0548">Nucleotidyltransferase</keyword>
<dbReference type="InterPro" id="IPR043128">
    <property type="entry name" value="Rev_trsase/Diguanyl_cyclase"/>
</dbReference>
<dbReference type="SUPFAM" id="SSF53098">
    <property type="entry name" value="Ribonuclease H-like"/>
    <property type="match status" value="1"/>
</dbReference>
<dbReference type="Gene3D" id="1.10.340.70">
    <property type="match status" value="1"/>
</dbReference>
<dbReference type="Pfam" id="PF17917">
    <property type="entry name" value="RT_RNaseH"/>
    <property type="match status" value="1"/>
</dbReference>
<keyword evidence="8" id="KW-0378">Hydrolase</keyword>
<feature type="region of interest" description="Disordered" evidence="15">
    <location>
        <begin position="756"/>
        <end position="777"/>
    </location>
</feature>
<dbReference type="OrthoDB" id="123241at2759"/>
<evidence type="ECO:0000256" key="13">
    <source>
        <dbReference type="ARBA" id="ARBA00023125"/>
    </source>
</evidence>
<evidence type="ECO:0000256" key="8">
    <source>
        <dbReference type="ARBA" id="ARBA00022801"/>
    </source>
</evidence>
<feature type="region of interest" description="Disordered" evidence="15">
    <location>
        <begin position="234"/>
        <end position="310"/>
    </location>
</feature>